<dbReference type="AlphaFoldDB" id="A0A014PT53"/>
<feature type="region of interest" description="Disordered" evidence="1">
    <location>
        <begin position="498"/>
        <end position="532"/>
    </location>
</feature>
<dbReference type="EMBL" id="JELW01000008">
    <property type="protein sequence ID" value="EXV01451.1"/>
    <property type="molecule type" value="Genomic_DNA"/>
</dbReference>
<dbReference type="OrthoDB" id="5388486at2759"/>
<name>A0A014PT53_9HYPO</name>
<evidence type="ECO:0000313" key="3">
    <source>
        <dbReference type="Proteomes" id="UP000030151"/>
    </source>
</evidence>
<proteinExistence type="predicted"/>
<dbReference type="Gene3D" id="3.30.160.60">
    <property type="entry name" value="Classic Zinc Finger"/>
    <property type="match status" value="1"/>
</dbReference>
<sequence length="532" mass="59473">MAFSAATCNILSGSSPTRPAETAFRESRTAKSSLDTSQILQGFDFSVGVHSRLDPPLASSVPYDELHQLNTSFPNTVCVDRDPGAEITTDYTNRHRSPFCSSYLSPEYSSAHSPSMASDGVHDHSHEPNKMWMMTPARDVEGNTPHRTSTPVSLGGTVSTNQAFVSNYDSAPSESTSTNWPSHRSGIHPPGQIDFNLSADQATDAMANIPPQQHQPVPLQCFNFPALTEYPSPNYPYDSAHSLTDCSTSVLPYEREPLFEDSIQLSPEPHTGAVAGPSGIREHSMTNVEDSALPRLPHHTERKPLTCKSCRKTITDPIEEAAHDRECDGLPCLFLFAGCKSRFKGKNEWKRHIKTQHLLSKAYVCPDCDMKEFNRKDLFKQHHIRMHSTKEELEAFKRKSPSDAFEKKLQEKLQQASCGSQTPSPKADTCFMLGCQTKFAEVDSWERCLEHVAKHHEAVMKGKEAAREYNFTKEQLHYFQRIGALVYRNGKWFLGAQSSGERARKNKKKIARREADGGLGNSAAKPKRYRRS</sequence>
<dbReference type="InterPro" id="IPR039970">
    <property type="entry name" value="TF_Grauzone"/>
</dbReference>
<dbReference type="GO" id="GO:0003700">
    <property type="term" value="F:DNA-binding transcription factor activity"/>
    <property type="evidence" value="ECO:0007669"/>
    <property type="project" value="InterPro"/>
</dbReference>
<comment type="caution">
    <text evidence="2">The sequence shown here is derived from an EMBL/GenBank/DDBJ whole genome shotgun (WGS) entry which is preliminary data.</text>
</comment>
<gene>
    <name evidence="2" type="ORF">X797_005547</name>
</gene>
<protein>
    <recommendedName>
        <fullName evidence="4">C2H2 finger domain-containing protein</fullName>
    </recommendedName>
</protein>
<evidence type="ECO:0000313" key="2">
    <source>
        <dbReference type="EMBL" id="EXV01451.1"/>
    </source>
</evidence>
<organism evidence="2 3">
    <name type="scientific">Metarhizium robertsii</name>
    <dbReference type="NCBI Taxonomy" id="568076"/>
    <lineage>
        <taxon>Eukaryota</taxon>
        <taxon>Fungi</taxon>
        <taxon>Dikarya</taxon>
        <taxon>Ascomycota</taxon>
        <taxon>Pezizomycotina</taxon>
        <taxon>Sordariomycetes</taxon>
        <taxon>Hypocreomycetidae</taxon>
        <taxon>Hypocreales</taxon>
        <taxon>Clavicipitaceae</taxon>
        <taxon>Metarhizium</taxon>
    </lineage>
</organism>
<accession>A0A014PT53</accession>
<reference evidence="2 3" key="1">
    <citation type="submission" date="2014-02" db="EMBL/GenBank/DDBJ databases">
        <title>The genome sequence of the entomopathogenic fungus Metarhizium robertsii ARSEF 2575.</title>
        <authorList>
            <person name="Giuliano Garisto Donzelli B."/>
            <person name="Roe B.A."/>
            <person name="Macmil S.L."/>
            <person name="Krasnoff S.B."/>
            <person name="Gibson D.M."/>
        </authorList>
    </citation>
    <scope>NUCLEOTIDE SEQUENCE [LARGE SCALE GENOMIC DNA]</scope>
    <source>
        <strain evidence="2 3">ARSEF 2575</strain>
    </source>
</reference>
<dbReference type="PANTHER" id="PTHR23225:SF2">
    <property type="entry name" value="AT09679P-RELATED"/>
    <property type="match status" value="1"/>
</dbReference>
<dbReference type="Proteomes" id="UP000030151">
    <property type="component" value="Unassembled WGS sequence"/>
</dbReference>
<dbReference type="PANTHER" id="PTHR23225">
    <property type="entry name" value="ZINC FINGER PROTEIN"/>
    <property type="match status" value="1"/>
</dbReference>
<evidence type="ECO:0000256" key="1">
    <source>
        <dbReference type="SAM" id="MobiDB-lite"/>
    </source>
</evidence>
<evidence type="ECO:0008006" key="4">
    <source>
        <dbReference type="Google" id="ProtNLM"/>
    </source>
</evidence>
<dbReference type="HOGENOM" id="CLU_527934_0_0_1"/>
<dbReference type="eggNOG" id="ENOG502RMMC">
    <property type="taxonomic scope" value="Eukaryota"/>
</dbReference>